<dbReference type="SMART" id="SM00850">
    <property type="entry name" value="LytTR"/>
    <property type="match status" value="1"/>
</dbReference>
<evidence type="ECO:0000259" key="4">
    <source>
        <dbReference type="PROSITE" id="PS50930"/>
    </source>
</evidence>
<evidence type="ECO:0000259" key="3">
    <source>
        <dbReference type="PROSITE" id="PS50110"/>
    </source>
</evidence>
<gene>
    <name evidence="5" type="ORF">Z042_02060</name>
</gene>
<dbReference type="PROSITE" id="PS50110">
    <property type="entry name" value="RESPONSE_REGULATORY"/>
    <property type="match status" value="1"/>
</dbReference>
<dbReference type="SUPFAM" id="SSF52172">
    <property type="entry name" value="CheY-like"/>
    <property type="match status" value="1"/>
</dbReference>
<dbReference type="Gene3D" id="3.40.50.2300">
    <property type="match status" value="1"/>
</dbReference>
<keyword evidence="6" id="KW-1185">Reference proteome</keyword>
<keyword evidence="2" id="KW-0597">Phosphoprotein</keyword>
<sequence length="261" mass="30138">MEHCTALIIDDEPLLRRHLDYNLSELWPSLEIKGTAGDGIEALAMIDKYRPDIIFLDIRMPRMDGLTVAKKLATHNPCPLIIFTTAYDQYAVAAFEHEAIDYLLKPIETRRLELTLERVKKRLLQKSHGQNIPTLSSNTLSEFIAKLQLETPPPKLEWIKASQQDSIHLISVHDIYFFQAEDKYTTVVTAKGEYIIRTSIKELHSQLASQLFWQIHRGILVNTSQIDKVKRDFTGRMHVYLKNNSTKLAVSRSFQCLFKQM</sequence>
<reference evidence="5 6" key="2">
    <citation type="submission" date="2015-03" db="EMBL/GenBank/DDBJ databases">
        <authorList>
            <person name="Chan K.-G."/>
        </authorList>
    </citation>
    <scope>NUCLEOTIDE SEQUENCE [LARGE SCALE GENOMIC DNA]</scope>
    <source>
        <strain evidence="5 6">RB-25</strain>
    </source>
</reference>
<protein>
    <recommendedName>
        <fullName evidence="7">Transcriptional regulator</fullName>
    </recommendedName>
</protein>
<name>W0L458_9GAMM</name>
<dbReference type="InterPro" id="IPR001789">
    <property type="entry name" value="Sig_transdc_resp-reg_receiver"/>
</dbReference>
<organism evidence="5 6">
    <name type="scientific">Chania multitudinisentens RB-25</name>
    <dbReference type="NCBI Taxonomy" id="1441930"/>
    <lineage>
        <taxon>Bacteria</taxon>
        <taxon>Pseudomonadati</taxon>
        <taxon>Pseudomonadota</taxon>
        <taxon>Gammaproteobacteria</taxon>
        <taxon>Enterobacterales</taxon>
        <taxon>Yersiniaceae</taxon>
        <taxon>Chania</taxon>
    </lineage>
</organism>
<accession>W0L458</accession>
<proteinExistence type="predicted"/>
<feature type="domain" description="Response regulatory" evidence="3">
    <location>
        <begin position="5"/>
        <end position="120"/>
    </location>
</feature>
<evidence type="ECO:0000313" key="5">
    <source>
        <dbReference type="EMBL" id="AHG18548.1"/>
    </source>
</evidence>
<dbReference type="SMART" id="SM00448">
    <property type="entry name" value="REC"/>
    <property type="match status" value="1"/>
</dbReference>
<dbReference type="HOGENOM" id="CLU_000445_14_1_6"/>
<dbReference type="PROSITE" id="PS50930">
    <property type="entry name" value="HTH_LYTTR"/>
    <property type="match status" value="1"/>
</dbReference>
<evidence type="ECO:0000256" key="1">
    <source>
        <dbReference type="ARBA" id="ARBA00023012"/>
    </source>
</evidence>
<dbReference type="Pfam" id="PF00072">
    <property type="entry name" value="Response_reg"/>
    <property type="match status" value="1"/>
</dbReference>
<dbReference type="STRING" id="1441930.Z042_02060"/>
<reference evidence="5 6" key="1">
    <citation type="submission" date="2014-01" db="EMBL/GenBank/DDBJ databases">
        <title>Isolation of Serratia multitudinisentens RB-25 from Ex-Landfill site.</title>
        <authorList>
            <person name="Robson E.H.J."/>
        </authorList>
    </citation>
    <scope>NUCLEOTIDE SEQUENCE [LARGE SCALE GENOMIC DNA]</scope>
    <source>
        <strain evidence="5 6">RB-25</strain>
    </source>
</reference>
<dbReference type="InterPro" id="IPR007492">
    <property type="entry name" value="LytTR_DNA-bd_dom"/>
</dbReference>
<dbReference type="KEGG" id="sfo:Z042_02060"/>
<dbReference type="Pfam" id="PF04397">
    <property type="entry name" value="LytTR"/>
    <property type="match status" value="1"/>
</dbReference>
<dbReference type="PANTHER" id="PTHR37299:SF1">
    <property type="entry name" value="STAGE 0 SPORULATION PROTEIN A HOMOLOG"/>
    <property type="match status" value="1"/>
</dbReference>
<feature type="domain" description="HTH LytTR-type" evidence="4">
    <location>
        <begin position="159"/>
        <end position="261"/>
    </location>
</feature>
<dbReference type="OrthoDB" id="236568at2"/>
<dbReference type="Gene3D" id="2.40.50.1020">
    <property type="entry name" value="LytTr DNA-binding domain"/>
    <property type="match status" value="1"/>
</dbReference>
<dbReference type="AlphaFoldDB" id="W0L458"/>
<dbReference type="GO" id="GO:0003677">
    <property type="term" value="F:DNA binding"/>
    <property type="evidence" value="ECO:0007669"/>
    <property type="project" value="InterPro"/>
</dbReference>
<evidence type="ECO:0000313" key="6">
    <source>
        <dbReference type="Proteomes" id="UP000019030"/>
    </source>
</evidence>
<dbReference type="CDD" id="cd17532">
    <property type="entry name" value="REC_LytTR_AlgR-like"/>
    <property type="match status" value="1"/>
</dbReference>
<dbReference type="InterPro" id="IPR011006">
    <property type="entry name" value="CheY-like_superfamily"/>
</dbReference>
<dbReference type="Proteomes" id="UP000019030">
    <property type="component" value="Chromosome"/>
</dbReference>
<dbReference type="RefSeq" id="WP_024914071.1">
    <property type="nucleotide sequence ID" value="NZ_CP007044.2"/>
</dbReference>
<dbReference type="PATRIC" id="fig|1441930.4.peg.425"/>
<dbReference type="GO" id="GO:0000156">
    <property type="term" value="F:phosphorelay response regulator activity"/>
    <property type="evidence" value="ECO:0007669"/>
    <property type="project" value="InterPro"/>
</dbReference>
<feature type="modified residue" description="4-aspartylphosphate" evidence="2">
    <location>
        <position position="57"/>
    </location>
</feature>
<dbReference type="EMBL" id="CP007044">
    <property type="protein sequence ID" value="AHG18548.1"/>
    <property type="molecule type" value="Genomic_DNA"/>
</dbReference>
<evidence type="ECO:0008006" key="7">
    <source>
        <dbReference type="Google" id="ProtNLM"/>
    </source>
</evidence>
<dbReference type="InterPro" id="IPR046947">
    <property type="entry name" value="LytR-like"/>
</dbReference>
<dbReference type="PANTHER" id="PTHR37299">
    <property type="entry name" value="TRANSCRIPTIONAL REGULATOR-RELATED"/>
    <property type="match status" value="1"/>
</dbReference>
<evidence type="ECO:0000256" key="2">
    <source>
        <dbReference type="PROSITE-ProRule" id="PRU00169"/>
    </source>
</evidence>
<dbReference type="eggNOG" id="COG3279">
    <property type="taxonomic scope" value="Bacteria"/>
</dbReference>
<keyword evidence="1" id="KW-0902">Two-component regulatory system</keyword>